<dbReference type="Pfam" id="PF26466">
    <property type="entry name" value="DNA_primase_lrg_N"/>
    <property type="match status" value="1"/>
</dbReference>
<reference evidence="9" key="1">
    <citation type="submission" date="2022-01" db="UniProtKB">
        <authorList>
            <consortium name="EnsemblMetazoa"/>
        </authorList>
    </citation>
    <scope>IDENTIFICATION</scope>
</reference>
<keyword evidence="4" id="KW-0235">DNA replication</keyword>
<keyword evidence="2" id="KW-0004">4Fe-4S</keyword>
<dbReference type="Proteomes" id="UP000494040">
    <property type="component" value="Unassembled WGS sequence"/>
</dbReference>
<dbReference type="EnsemblMetazoa" id="XM_024230573.1">
    <property type="protein sequence ID" value="XP_024086341.1"/>
    <property type="gene ID" value="LOC106664491"/>
</dbReference>
<evidence type="ECO:0000256" key="2">
    <source>
        <dbReference type="ARBA" id="ARBA00022485"/>
    </source>
</evidence>
<name>A0A8I6SQG9_CIMLE</name>
<dbReference type="GO" id="GO:0046872">
    <property type="term" value="F:metal ion binding"/>
    <property type="evidence" value="ECO:0007669"/>
    <property type="project" value="UniProtKB-KW"/>
</dbReference>
<accession>A0A8I6SQG9</accession>
<dbReference type="Gene3D" id="2.60.200.20">
    <property type="match status" value="1"/>
</dbReference>
<dbReference type="PANTHER" id="PTHR10537">
    <property type="entry name" value="DNA PRIMASE LARGE SUBUNIT"/>
    <property type="match status" value="1"/>
</dbReference>
<dbReference type="RefSeq" id="XP_024086341.1">
    <property type="nucleotide sequence ID" value="XM_024230573.1"/>
</dbReference>
<organism evidence="9 10">
    <name type="scientific">Cimex lectularius</name>
    <name type="common">Bed bug</name>
    <name type="synonym">Acanthia lectularia</name>
    <dbReference type="NCBI Taxonomy" id="79782"/>
    <lineage>
        <taxon>Eukaryota</taxon>
        <taxon>Metazoa</taxon>
        <taxon>Ecdysozoa</taxon>
        <taxon>Arthropoda</taxon>
        <taxon>Hexapoda</taxon>
        <taxon>Insecta</taxon>
        <taxon>Pterygota</taxon>
        <taxon>Neoptera</taxon>
        <taxon>Paraneoptera</taxon>
        <taxon>Hemiptera</taxon>
        <taxon>Heteroptera</taxon>
        <taxon>Panheteroptera</taxon>
        <taxon>Cimicomorpha</taxon>
        <taxon>Cimicidae</taxon>
        <taxon>Cimex</taxon>
    </lineage>
</organism>
<dbReference type="Pfam" id="PF04104">
    <property type="entry name" value="DNA_primase_lrg"/>
    <property type="match status" value="1"/>
</dbReference>
<dbReference type="InterPro" id="IPR007238">
    <property type="entry name" value="DNA_primase_lsu_euk/arc"/>
</dbReference>
<dbReference type="EnsemblMetazoa" id="XM_024230572.1">
    <property type="protein sequence ID" value="XP_024086340.1"/>
    <property type="gene ID" value="LOC106664491"/>
</dbReference>
<proteinExistence type="predicted"/>
<dbReference type="SMART" id="SM00240">
    <property type="entry name" value="FHA"/>
    <property type="match status" value="1"/>
</dbReference>
<keyword evidence="3" id="KW-0639">Primosome</keyword>
<dbReference type="GO" id="GO:0006270">
    <property type="term" value="P:DNA replication initiation"/>
    <property type="evidence" value="ECO:0007669"/>
    <property type="project" value="TreeGrafter"/>
</dbReference>
<evidence type="ECO:0000256" key="5">
    <source>
        <dbReference type="ARBA" id="ARBA00022723"/>
    </source>
</evidence>
<dbReference type="OrthoDB" id="421393at2759"/>
<dbReference type="Pfam" id="PF00498">
    <property type="entry name" value="FHA"/>
    <property type="match status" value="1"/>
</dbReference>
<evidence type="ECO:0000256" key="7">
    <source>
        <dbReference type="ARBA" id="ARBA00023014"/>
    </source>
</evidence>
<dbReference type="GO" id="GO:0051539">
    <property type="term" value="F:4 iron, 4 sulfur cluster binding"/>
    <property type="evidence" value="ECO:0007669"/>
    <property type="project" value="UniProtKB-KW"/>
</dbReference>
<feature type="domain" description="FHA" evidence="8">
    <location>
        <begin position="28"/>
        <end position="84"/>
    </location>
</feature>
<evidence type="ECO:0000256" key="4">
    <source>
        <dbReference type="ARBA" id="ARBA00022705"/>
    </source>
</evidence>
<evidence type="ECO:0000313" key="10">
    <source>
        <dbReference type="Proteomes" id="UP000494040"/>
    </source>
</evidence>
<evidence type="ECO:0000313" key="9">
    <source>
        <dbReference type="EnsemblMetazoa" id="XP_024086341.1"/>
    </source>
</evidence>
<dbReference type="RefSeq" id="XP_024086340.1">
    <property type="nucleotide sequence ID" value="XM_024230572.1"/>
</dbReference>
<dbReference type="Gene3D" id="1.20.930.80">
    <property type="match status" value="1"/>
</dbReference>
<evidence type="ECO:0000256" key="3">
    <source>
        <dbReference type="ARBA" id="ARBA00022515"/>
    </source>
</evidence>
<comment type="cofactor">
    <cofactor evidence="1">
        <name>[4Fe-4S] cluster</name>
        <dbReference type="ChEBI" id="CHEBI:49883"/>
    </cofactor>
</comment>
<sequence length="602" mass="70532">MARAILCCVKPEDNEEKRILDLNPGDKVRLGRAHKNELPRVENGLFILRRPFISYNHAFIFHIDNEFYLEDLSTNGTYINGKQIDKGQRTPITTGDIVQLGKDKIDQHDNLPVVLFYIQLFLPGPENEEYLLKLENEYPSVINTYSNYPTFPLNLQYLYDATLKRFEHCKVLQHLNKFGEVEFNGLSSVKHMVDELSQHDLHTFCDLVTRKSMSCKDYYLAKICDEASHFILRIACCRNYPLRKWFIKQETKLLFIKWFYLNDFERKRLLYSEGLHYPKADDLEKKVLAKKSEGFLDVDKSYFKVPFSEASNLLRTKTAIIENGIIFVKTDQMVLTIMVKLDTTMDITMKHVKKRLHNIWDDKRIVSIINYVEKNIHFDRYSFSQRDANILPGHIQKLSAESFPLCMKLLQDQLAKDHHLRNGGRFQYSLFLKAIGLSLPNAMDFWRYHFTKKIPVSKFMKEYSYHIKHVYGVVGKMADYPPQNCAEIMKAVPGPLDYHGCPFNIFDKNRMRNILKRIDIKKTDINNILEVMEKGMPQMTCSKYFDTMHGTMSVKAIRHPNLYYEASRKIRIEYEKSSRNQFGLSNLSTLEKCGCASKSDAW</sequence>
<dbReference type="AlphaFoldDB" id="A0A8I6SQG9"/>
<protein>
    <recommendedName>
        <fullName evidence="8">FHA domain-containing protein</fullName>
    </recommendedName>
</protein>
<dbReference type="PROSITE" id="PS50006">
    <property type="entry name" value="FHA_DOMAIN"/>
    <property type="match status" value="1"/>
</dbReference>
<keyword evidence="7" id="KW-0411">Iron-sulfur</keyword>
<dbReference type="GO" id="GO:0006269">
    <property type="term" value="P:DNA replication, synthesis of primer"/>
    <property type="evidence" value="ECO:0007669"/>
    <property type="project" value="UniProtKB-KW"/>
</dbReference>
<evidence type="ECO:0000256" key="1">
    <source>
        <dbReference type="ARBA" id="ARBA00001966"/>
    </source>
</evidence>
<keyword evidence="6" id="KW-0408">Iron</keyword>
<dbReference type="InterPro" id="IPR058560">
    <property type="entry name" value="DNA_primase_C"/>
</dbReference>
<dbReference type="InterPro" id="IPR008984">
    <property type="entry name" value="SMAD_FHA_dom_sf"/>
</dbReference>
<evidence type="ECO:0000259" key="8">
    <source>
        <dbReference type="PROSITE" id="PS50006"/>
    </source>
</evidence>
<dbReference type="GO" id="GO:0005658">
    <property type="term" value="C:alpha DNA polymerase:primase complex"/>
    <property type="evidence" value="ECO:0007669"/>
    <property type="project" value="TreeGrafter"/>
</dbReference>
<evidence type="ECO:0000256" key="6">
    <source>
        <dbReference type="ARBA" id="ARBA00023004"/>
    </source>
</evidence>
<keyword evidence="5" id="KW-0479">Metal-binding</keyword>
<dbReference type="GeneID" id="106664491"/>
<dbReference type="PANTHER" id="PTHR10537:SF3">
    <property type="entry name" value="DNA PRIMASE LARGE SUBUNIT"/>
    <property type="match status" value="1"/>
</dbReference>
<dbReference type="InterPro" id="IPR000253">
    <property type="entry name" value="FHA_dom"/>
</dbReference>
<keyword evidence="10" id="KW-1185">Reference proteome</keyword>
<dbReference type="CDD" id="cd00060">
    <property type="entry name" value="FHA"/>
    <property type="match status" value="1"/>
</dbReference>
<dbReference type="SUPFAM" id="SSF49879">
    <property type="entry name" value="SMAD/FHA domain"/>
    <property type="match status" value="1"/>
</dbReference>